<feature type="transmembrane region" description="Helical" evidence="1">
    <location>
        <begin position="256"/>
        <end position="275"/>
    </location>
</feature>
<dbReference type="Proteomes" id="UP001628078">
    <property type="component" value="Unassembled WGS sequence"/>
</dbReference>
<evidence type="ECO:0000256" key="1">
    <source>
        <dbReference type="SAM" id="Phobius"/>
    </source>
</evidence>
<sequence>MTELRQRPEVTNLELFYDLIFAYAISRITTVLHLVHHEVIPGRYLLEYLIMFFMFWTIWTYQTVLVNRFFQENVQHSLFMIFDMFVVIILSQSLNPNFESTHPTFAGSTSVLLFSIALQYWLRARHLHDDKQLAVAKGLARTLLISGIIGALTIIPWAPYLIRVTVYVGSMIYANVGPAFLKQALTEFPALFEHLTERYSLFTLLLFGEAIIAVASMINVHRFNWLVIPFFLTIVALFLGYFAMYQQGIDRHQKTAGITLINIHYAIFVGLDLVTASMDLFLNGELIGWQFVSLVTLGLWGFSGGVLVVLATYPKHGLQISLGKALSLLTVGLVLLGGVLMLIKAHVAVTMVLLAVVTLCAGGITWQFLHHGFEQHIEDNV</sequence>
<gene>
    <name evidence="2" type="ORF">JCM31185_16590</name>
</gene>
<feature type="transmembrane region" description="Helical" evidence="1">
    <location>
        <begin position="134"/>
        <end position="155"/>
    </location>
</feature>
<keyword evidence="1" id="KW-1133">Transmembrane helix</keyword>
<feature type="transmembrane region" description="Helical" evidence="1">
    <location>
        <begin position="226"/>
        <end position="244"/>
    </location>
</feature>
<proteinExistence type="predicted"/>
<feature type="transmembrane region" description="Helical" evidence="1">
    <location>
        <begin position="349"/>
        <end position="369"/>
    </location>
</feature>
<dbReference type="PANTHER" id="PTHR36840">
    <property type="entry name" value="BLL5714 PROTEIN"/>
    <property type="match status" value="1"/>
</dbReference>
<feature type="transmembrane region" description="Helical" evidence="1">
    <location>
        <begin position="201"/>
        <end position="220"/>
    </location>
</feature>
<evidence type="ECO:0000313" key="3">
    <source>
        <dbReference type="Proteomes" id="UP001628078"/>
    </source>
</evidence>
<evidence type="ECO:0000313" key="2">
    <source>
        <dbReference type="EMBL" id="GKT06372.1"/>
    </source>
</evidence>
<name>A0ABQ5JU91_9LACO</name>
<feature type="transmembrane region" description="Helical" evidence="1">
    <location>
        <begin position="15"/>
        <end position="36"/>
    </location>
</feature>
<dbReference type="PANTHER" id="PTHR36840:SF1">
    <property type="entry name" value="BLL5714 PROTEIN"/>
    <property type="match status" value="1"/>
</dbReference>
<accession>A0ABQ5JU91</accession>
<feature type="transmembrane region" description="Helical" evidence="1">
    <location>
        <begin position="104"/>
        <end position="122"/>
    </location>
</feature>
<reference evidence="2 3" key="1">
    <citation type="submission" date="2022-03" db="EMBL/GenBank/DDBJ databases">
        <title>Draft genome sequence of Furfurilactobacillus curtus JCM 31185.</title>
        <authorList>
            <person name="Suzuki S."/>
            <person name="Endo A."/>
            <person name="Kajikawa A."/>
        </authorList>
    </citation>
    <scope>NUCLEOTIDE SEQUENCE [LARGE SCALE GENOMIC DNA]</scope>
    <source>
        <strain evidence="2 3">JCM 31185</strain>
    </source>
</reference>
<dbReference type="Pfam" id="PF06772">
    <property type="entry name" value="LtrA"/>
    <property type="match status" value="1"/>
</dbReference>
<protein>
    <submittedName>
        <fullName evidence="2">Bacitracin ABC transporter permease</fullName>
    </submittedName>
</protein>
<keyword evidence="1" id="KW-0812">Transmembrane</keyword>
<keyword evidence="3" id="KW-1185">Reference proteome</keyword>
<dbReference type="RefSeq" id="WP_407884463.1">
    <property type="nucleotide sequence ID" value="NZ_BQXO01000005.1"/>
</dbReference>
<dbReference type="InterPro" id="IPR010640">
    <property type="entry name" value="Low_temperature_requirement_A"/>
</dbReference>
<feature type="transmembrane region" description="Helical" evidence="1">
    <location>
        <begin position="325"/>
        <end position="343"/>
    </location>
</feature>
<feature type="transmembrane region" description="Helical" evidence="1">
    <location>
        <begin position="287"/>
        <end position="313"/>
    </location>
</feature>
<keyword evidence="1" id="KW-0472">Membrane</keyword>
<comment type="caution">
    <text evidence="2">The sequence shown here is derived from an EMBL/GenBank/DDBJ whole genome shotgun (WGS) entry which is preliminary data.</text>
</comment>
<organism evidence="2 3">
    <name type="scientific">Furfurilactobacillus curtus</name>
    <dbReference type="NCBI Taxonomy" id="1746200"/>
    <lineage>
        <taxon>Bacteria</taxon>
        <taxon>Bacillati</taxon>
        <taxon>Bacillota</taxon>
        <taxon>Bacilli</taxon>
        <taxon>Lactobacillales</taxon>
        <taxon>Lactobacillaceae</taxon>
        <taxon>Furfurilactobacillus</taxon>
    </lineage>
</organism>
<dbReference type="EMBL" id="BQXO01000005">
    <property type="protein sequence ID" value="GKT06372.1"/>
    <property type="molecule type" value="Genomic_DNA"/>
</dbReference>
<feature type="transmembrane region" description="Helical" evidence="1">
    <location>
        <begin position="78"/>
        <end position="98"/>
    </location>
</feature>
<feature type="transmembrane region" description="Helical" evidence="1">
    <location>
        <begin position="48"/>
        <end position="66"/>
    </location>
</feature>